<dbReference type="RefSeq" id="XP_016253205.1">
    <property type="nucleotide sequence ID" value="XM_016391303.1"/>
</dbReference>
<proteinExistence type="inferred from homology"/>
<dbReference type="GO" id="GO:0051213">
    <property type="term" value="F:dioxygenase activity"/>
    <property type="evidence" value="ECO:0007669"/>
    <property type="project" value="UniProtKB-KW"/>
</dbReference>
<dbReference type="GeneID" id="27343688"/>
<evidence type="ECO:0000313" key="7">
    <source>
        <dbReference type="EMBL" id="KIW32989.1"/>
    </source>
</evidence>
<reference evidence="7 8" key="1">
    <citation type="submission" date="2015-01" db="EMBL/GenBank/DDBJ databases">
        <title>The Genome Sequence of Cladophialophora immunda CBS83496.</title>
        <authorList>
            <consortium name="The Broad Institute Genomics Platform"/>
            <person name="Cuomo C."/>
            <person name="de Hoog S."/>
            <person name="Gorbushina A."/>
            <person name="Stielow B."/>
            <person name="Teixiera M."/>
            <person name="Abouelleil A."/>
            <person name="Chapman S.B."/>
            <person name="Priest M."/>
            <person name="Young S.K."/>
            <person name="Wortman J."/>
            <person name="Nusbaum C."/>
            <person name="Birren B."/>
        </authorList>
    </citation>
    <scope>NUCLEOTIDE SEQUENCE [LARGE SCALE GENOMIC DNA]</scope>
    <source>
        <strain evidence="7 8">CBS 83496</strain>
    </source>
</reference>
<dbReference type="InterPro" id="IPR042098">
    <property type="entry name" value="TauD-like_sf"/>
</dbReference>
<dbReference type="VEuPathDB" id="FungiDB:PV07_04494"/>
<dbReference type="Gene3D" id="3.60.130.10">
    <property type="entry name" value="Clavaminate synthase-like"/>
    <property type="match status" value="1"/>
</dbReference>
<organism evidence="7 8">
    <name type="scientific">Cladophialophora immunda</name>
    <dbReference type="NCBI Taxonomy" id="569365"/>
    <lineage>
        <taxon>Eukaryota</taxon>
        <taxon>Fungi</taxon>
        <taxon>Dikarya</taxon>
        <taxon>Ascomycota</taxon>
        <taxon>Pezizomycotina</taxon>
        <taxon>Eurotiomycetes</taxon>
        <taxon>Chaetothyriomycetidae</taxon>
        <taxon>Chaetothyriales</taxon>
        <taxon>Herpotrichiellaceae</taxon>
        <taxon>Cladophialophora</taxon>
    </lineage>
</organism>
<accession>A0A0D2DBD8</accession>
<evidence type="ECO:0000256" key="4">
    <source>
        <dbReference type="ARBA" id="ARBA00023002"/>
    </source>
</evidence>
<gene>
    <name evidence="7" type="ORF">PV07_04494</name>
</gene>
<evidence type="ECO:0000256" key="3">
    <source>
        <dbReference type="ARBA" id="ARBA00022964"/>
    </source>
</evidence>
<evidence type="ECO:0000256" key="5">
    <source>
        <dbReference type="ARBA" id="ARBA00023004"/>
    </source>
</evidence>
<comment type="similarity">
    <text evidence="1">Belongs to the TfdA dioxygenase family.</text>
</comment>
<evidence type="ECO:0000256" key="2">
    <source>
        <dbReference type="ARBA" id="ARBA00022723"/>
    </source>
</evidence>
<dbReference type="InterPro" id="IPR003819">
    <property type="entry name" value="TauD/TfdA-like"/>
</dbReference>
<dbReference type="PANTHER" id="PTHR43779">
    <property type="entry name" value="DIOXYGENASE RV0097-RELATED"/>
    <property type="match status" value="1"/>
</dbReference>
<keyword evidence="3" id="KW-0223">Dioxygenase</keyword>
<keyword evidence="5" id="KW-0408">Iron</keyword>
<evidence type="ECO:0000259" key="6">
    <source>
        <dbReference type="Pfam" id="PF02668"/>
    </source>
</evidence>
<evidence type="ECO:0000313" key="8">
    <source>
        <dbReference type="Proteomes" id="UP000054466"/>
    </source>
</evidence>
<evidence type="ECO:0000256" key="1">
    <source>
        <dbReference type="ARBA" id="ARBA00005896"/>
    </source>
</evidence>
<keyword evidence="4" id="KW-0560">Oxidoreductase</keyword>
<name>A0A0D2DBD8_9EURO</name>
<dbReference type="PANTHER" id="PTHR43779:SF3">
    <property type="entry name" value="(3R)-3-[(CARBOXYMETHYL)AMINO]FATTY ACID OXYGENASE_DECARBOXYLASE"/>
    <property type="match status" value="1"/>
</dbReference>
<protein>
    <recommendedName>
        <fullName evidence="6">TauD/TfdA-like domain-containing protein</fullName>
    </recommendedName>
</protein>
<dbReference type="InterPro" id="IPR051178">
    <property type="entry name" value="TfdA_dioxygenase"/>
</dbReference>
<dbReference type="EMBL" id="KN847041">
    <property type="protein sequence ID" value="KIW32989.1"/>
    <property type="molecule type" value="Genomic_DNA"/>
</dbReference>
<dbReference type="AlphaFoldDB" id="A0A0D2DBD8"/>
<dbReference type="HOGENOM" id="CLU_036005_2_0_1"/>
<dbReference type="Pfam" id="PF02668">
    <property type="entry name" value="TauD"/>
    <property type="match status" value="1"/>
</dbReference>
<dbReference type="OrthoDB" id="5818554at2759"/>
<dbReference type="Proteomes" id="UP000054466">
    <property type="component" value="Unassembled WGS sequence"/>
</dbReference>
<dbReference type="GO" id="GO:0046872">
    <property type="term" value="F:metal ion binding"/>
    <property type="evidence" value="ECO:0007669"/>
    <property type="project" value="UniProtKB-KW"/>
</dbReference>
<feature type="domain" description="TauD/TfdA-like" evidence="6">
    <location>
        <begin position="9"/>
        <end position="292"/>
    </location>
</feature>
<sequence>MPSVTRLLVTPLAPTFAAEVEGVDFSKPVDDALFEELRATLHKYGVIILRKTALDDEGALALGRRFGDLDNVKAHRAAGRKFRIDNDEIFDVANLDENDQIVTEKDPNRTASANGNALWHADGAFNPRRTGVSILRAVELPPPNTGGHTEYLDSRTAYEDLPEAKKRAIEGLVGRNSLFHNRKTANPDSPLFRDIDPMAMPMAKHKIVQDHPETGRRNLYITSYTHSIDGMGVDEGQKLLKELFEHVQQEKYRFRHDWRDNGDVAIWDNTAVLHRATHGAYEGKYRRDLRRISVFDMGPTAYGENDVSTYWQQGLP</sequence>
<keyword evidence="2" id="KW-0479">Metal-binding</keyword>
<keyword evidence="8" id="KW-1185">Reference proteome</keyword>
<dbReference type="SUPFAM" id="SSF51197">
    <property type="entry name" value="Clavaminate synthase-like"/>
    <property type="match status" value="1"/>
</dbReference>